<accession>A0A511QCV1</accession>
<proteinExistence type="predicted"/>
<dbReference type="EMBL" id="BJXJ01000009">
    <property type="protein sequence ID" value="GEM75125.1"/>
    <property type="molecule type" value="Genomic_DNA"/>
</dbReference>
<dbReference type="CDD" id="cd22364">
    <property type="entry name" value="VC1899-like"/>
    <property type="match status" value="1"/>
</dbReference>
<keyword evidence="3" id="KW-1185">Reference proteome</keyword>
<dbReference type="InterPro" id="IPR011856">
    <property type="entry name" value="tRNA_endonuc-like_dom_sf"/>
</dbReference>
<protein>
    <recommendedName>
        <fullName evidence="1">Card1 endonuclease domain-containing protein</fullName>
    </recommendedName>
</protein>
<organism evidence="2 3">
    <name type="scientific">Vibrio sagamiensis NBRC 104589</name>
    <dbReference type="NCBI Taxonomy" id="1219064"/>
    <lineage>
        <taxon>Bacteria</taxon>
        <taxon>Pseudomonadati</taxon>
        <taxon>Pseudomonadota</taxon>
        <taxon>Gammaproteobacteria</taxon>
        <taxon>Vibrionales</taxon>
        <taxon>Vibrionaceae</taxon>
        <taxon>Vibrio</taxon>
    </lineage>
</organism>
<dbReference type="Pfam" id="PF09002">
    <property type="entry name" value="Card1_endonuc"/>
    <property type="match status" value="1"/>
</dbReference>
<evidence type="ECO:0000313" key="2">
    <source>
        <dbReference type="EMBL" id="GEM75125.1"/>
    </source>
</evidence>
<name>A0A511QCV1_9VIBR</name>
<dbReference type="AlphaFoldDB" id="A0A511QCV1"/>
<dbReference type="RefSeq" id="WP_039982822.1">
    <property type="nucleotide sequence ID" value="NZ_BAOJ01000140.1"/>
</dbReference>
<dbReference type="Gene3D" id="3.40.50.10770">
    <property type="entry name" value="Hypothetical protein VC1899 like domain (Restriction endonuclease-like)"/>
    <property type="match status" value="1"/>
</dbReference>
<dbReference type="SUPFAM" id="SSF52980">
    <property type="entry name" value="Restriction endonuclease-like"/>
    <property type="match status" value="1"/>
</dbReference>
<dbReference type="InterPro" id="IPR011335">
    <property type="entry name" value="Restrct_endonuc-II-like"/>
</dbReference>
<evidence type="ECO:0000259" key="1">
    <source>
        <dbReference type="Pfam" id="PF09002"/>
    </source>
</evidence>
<comment type="caution">
    <text evidence="2">The sequence shown here is derived from an EMBL/GenBank/DDBJ whole genome shotgun (WGS) entry which is preliminary data.</text>
</comment>
<gene>
    <name evidence="2" type="ORF">VSA01S_12370</name>
</gene>
<dbReference type="GO" id="GO:0003676">
    <property type="term" value="F:nucleic acid binding"/>
    <property type="evidence" value="ECO:0007669"/>
    <property type="project" value="InterPro"/>
</dbReference>
<dbReference type="Gene3D" id="1.10.10.680">
    <property type="entry name" value="Hypothetical protein VC1899 (Restriction endonuclease-like)"/>
    <property type="match status" value="1"/>
</dbReference>
<dbReference type="Gene3D" id="3.40.1350.10">
    <property type="match status" value="1"/>
</dbReference>
<dbReference type="OrthoDB" id="8477283at2"/>
<dbReference type="Proteomes" id="UP000321922">
    <property type="component" value="Unassembled WGS sequence"/>
</dbReference>
<dbReference type="InterPro" id="IPR015093">
    <property type="entry name" value="Card1_endonucl_dom"/>
</dbReference>
<reference evidence="2 3" key="1">
    <citation type="submission" date="2019-07" db="EMBL/GenBank/DDBJ databases">
        <title>Whole genome shotgun sequence of Vibrio sagamiensis NBRC 104589.</title>
        <authorList>
            <person name="Hosoyama A."/>
            <person name="Uohara A."/>
            <person name="Ohji S."/>
            <person name="Ichikawa N."/>
        </authorList>
    </citation>
    <scope>NUCLEOTIDE SEQUENCE [LARGE SCALE GENOMIC DNA]</scope>
    <source>
        <strain evidence="2 3">NBRC 104589</strain>
    </source>
</reference>
<evidence type="ECO:0000313" key="3">
    <source>
        <dbReference type="Proteomes" id="UP000321922"/>
    </source>
</evidence>
<feature type="domain" description="Card1 endonuclease" evidence="1">
    <location>
        <begin position="241"/>
        <end position="377"/>
    </location>
</feature>
<sequence length="387" mass="44205">MSIFVGLIDKDPIRLLTPILDKRSPCTHAIFIGDRSEFAIFLRVEKVLAKQSVTSEFFEITQEPSVKEIKKSALNLAEKVAHQEIPVYLNASCGLRHRLLSIYEIFHQYHWPIFVVEPFSDKLCWLLPEGRSTTFIQDHIKLEDYLSIFGAQCERHDHIIEHITLDKLIDIGNRWAQSALELGSGLAVLNYLATKCRKKQVLSVELSDVQQTYIELGRLIDDLCQVGFVDYQNGTLTFNTEDARKFANGEWLELLVDNNIEKLVNEIPTIQDKALNLQVCRRTKSEEIKNEIDIAAIVNNKLHLIECKTKSMKIDGDDTLYKLESLKDLLGGFQARAMLISFRPLKYIDISRAKDLDLALIGPEELPHLSMHLKKWLNDAGGYEPSS</sequence>